<protein>
    <submittedName>
        <fullName evidence="2">Uncharacterized protein</fullName>
    </submittedName>
</protein>
<name>A0ABP9PFG0_9BACT</name>
<dbReference type="EMBL" id="BAABIA010000008">
    <property type="protein sequence ID" value="GAA5145737.1"/>
    <property type="molecule type" value="Genomic_DNA"/>
</dbReference>
<proteinExistence type="predicted"/>
<accession>A0ABP9PFG0</accession>
<evidence type="ECO:0000256" key="1">
    <source>
        <dbReference type="SAM" id="SignalP"/>
    </source>
</evidence>
<gene>
    <name evidence="2" type="ORF">GCM10023213_37760</name>
</gene>
<dbReference type="Proteomes" id="UP001499852">
    <property type="component" value="Unassembled WGS sequence"/>
</dbReference>
<evidence type="ECO:0000313" key="2">
    <source>
        <dbReference type="EMBL" id="GAA5145737.1"/>
    </source>
</evidence>
<sequence length="77" mass="8197">MAAMKECMKDTLITPVLAGSVLAFTLAMAAIGAHDAAKPFPETAATRPIGKEKKQEPLIAVVKEVPDSRELQSFSAR</sequence>
<evidence type="ECO:0000313" key="3">
    <source>
        <dbReference type="Proteomes" id="UP001499852"/>
    </source>
</evidence>
<keyword evidence="3" id="KW-1185">Reference proteome</keyword>
<comment type="caution">
    <text evidence="2">The sequence shown here is derived from an EMBL/GenBank/DDBJ whole genome shotgun (WGS) entry which is preliminary data.</text>
</comment>
<reference evidence="3" key="1">
    <citation type="journal article" date="2019" name="Int. J. Syst. Evol. Microbiol.">
        <title>The Global Catalogue of Microorganisms (GCM) 10K type strain sequencing project: providing services to taxonomists for standard genome sequencing and annotation.</title>
        <authorList>
            <consortium name="The Broad Institute Genomics Platform"/>
            <consortium name="The Broad Institute Genome Sequencing Center for Infectious Disease"/>
            <person name="Wu L."/>
            <person name="Ma J."/>
        </authorList>
    </citation>
    <scope>NUCLEOTIDE SEQUENCE [LARGE SCALE GENOMIC DNA]</scope>
    <source>
        <strain evidence="3">JCM 18053</strain>
    </source>
</reference>
<feature type="signal peptide" evidence="1">
    <location>
        <begin position="1"/>
        <end position="29"/>
    </location>
</feature>
<feature type="chain" id="PRO_5046890626" evidence="1">
    <location>
        <begin position="30"/>
        <end position="77"/>
    </location>
</feature>
<organism evidence="2 3">
    <name type="scientific">Prosthecobacter algae</name>
    <dbReference type="NCBI Taxonomy" id="1144682"/>
    <lineage>
        <taxon>Bacteria</taxon>
        <taxon>Pseudomonadati</taxon>
        <taxon>Verrucomicrobiota</taxon>
        <taxon>Verrucomicrobiia</taxon>
        <taxon>Verrucomicrobiales</taxon>
        <taxon>Verrucomicrobiaceae</taxon>
        <taxon>Prosthecobacter</taxon>
    </lineage>
</organism>
<keyword evidence="1" id="KW-0732">Signal</keyword>